<keyword evidence="5 7" id="KW-0472">Membrane</keyword>
<evidence type="ECO:0000259" key="8">
    <source>
        <dbReference type="Pfam" id="PF02687"/>
    </source>
</evidence>
<dbReference type="EMBL" id="BSTK01000009">
    <property type="protein sequence ID" value="GLY88201.1"/>
    <property type="molecule type" value="Genomic_DNA"/>
</dbReference>
<feature type="transmembrane region" description="Helical" evidence="7">
    <location>
        <begin position="308"/>
        <end position="330"/>
    </location>
</feature>
<feature type="transmembrane region" description="Helical" evidence="7">
    <location>
        <begin position="261"/>
        <end position="288"/>
    </location>
</feature>
<comment type="caution">
    <text evidence="9">The sequence shown here is derived from an EMBL/GenBank/DDBJ whole genome shotgun (WGS) entry which is preliminary data.</text>
</comment>
<dbReference type="Proteomes" id="UP001165074">
    <property type="component" value="Unassembled WGS sequence"/>
</dbReference>
<comment type="subcellular location">
    <subcellularLocation>
        <location evidence="1">Cell membrane</location>
        <topology evidence="1">Multi-pass membrane protein</topology>
    </subcellularLocation>
</comment>
<proteinExistence type="inferred from homology"/>
<reference evidence="9" key="1">
    <citation type="submission" date="2023-03" db="EMBL/GenBank/DDBJ databases">
        <title>Actinoallomurus iriomotensis NBRC 103684.</title>
        <authorList>
            <person name="Ichikawa N."/>
            <person name="Sato H."/>
            <person name="Tonouchi N."/>
        </authorList>
    </citation>
    <scope>NUCLEOTIDE SEQUENCE</scope>
    <source>
        <strain evidence="9">NBRC 103684</strain>
    </source>
</reference>
<evidence type="ECO:0000256" key="1">
    <source>
        <dbReference type="ARBA" id="ARBA00004651"/>
    </source>
</evidence>
<dbReference type="Pfam" id="PF02687">
    <property type="entry name" value="FtsX"/>
    <property type="match status" value="2"/>
</dbReference>
<evidence type="ECO:0000256" key="5">
    <source>
        <dbReference type="ARBA" id="ARBA00023136"/>
    </source>
</evidence>
<evidence type="ECO:0000256" key="4">
    <source>
        <dbReference type="ARBA" id="ARBA00022989"/>
    </source>
</evidence>
<dbReference type="InterPro" id="IPR050250">
    <property type="entry name" value="Macrolide_Exporter_MacB"/>
</dbReference>
<dbReference type="PANTHER" id="PTHR30572">
    <property type="entry name" value="MEMBRANE COMPONENT OF TRANSPORTER-RELATED"/>
    <property type="match status" value="1"/>
</dbReference>
<dbReference type="GO" id="GO:0022857">
    <property type="term" value="F:transmembrane transporter activity"/>
    <property type="evidence" value="ECO:0007669"/>
    <property type="project" value="TreeGrafter"/>
</dbReference>
<protein>
    <submittedName>
        <fullName evidence="9">ABC transporter permease</fullName>
    </submittedName>
</protein>
<dbReference type="PANTHER" id="PTHR30572:SF4">
    <property type="entry name" value="ABC TRANSPORTER PERMEASE YTRF"/>
    <property type="match status" value="1"/>
</dbReference>
<comment type="similarity">
    <text evidence="6">Belongs to the ABC-4 integral membrane protein family.</text>
</comment>
<feature type="transmembrane region" description="Helical" evidence="7">
    <location>
        <begin position="408"/>
        <end position="427"/>
    </location>
</feature>
<evidence type="ECO:0000313" key="10">
    <source>
        <dbReference type="Proteomes" id="UP001165074"/>
    </source>
</evidence>
<feature type="transmembrane region" description="Helical" evidence="7">
    <location>
        <begin position="439"/>
        <end position="458"/>
    </location>
</feature>
<keyword evidence="4 7" id="KW-1133">Transmembrane helix</keyword>
<feature type="transmembrane region" description="Helical" evidence="7">
    <location>
        <begin position="766"/>
        <end position="796"/>
    </location>
</feature>
<keyword evidence="2" id="KW-1003">Cell membrane</keyword>
<dbReference type="RefSeq" id="WP_285577851.1">
    <property type="nucleotide sequence ID" value="NZ_BSTK01000009.1"/>
</dbReference>
<name>A0A9W6S6R1_9ACTN</name>
<feature type="domain" description="ABC3 transporter permease C-terminal" evidence="8">
    <location>
        <begin position="267"/>
        <end position="379"/>
    </location>
</feature>
<evidence type="ECO:0000256" key="6">
    <source>
        <dbReference type="ARBA" id="ARBA00038076"/>
    </source>
</evidence>
<keyword evidence="3 7" id="KW-0812">Transmembrane</keyword>
<dbReference type="GO" id="GO:0005886">
    <property type="term" value="C:plasma membrane"/>
    <property type="evidence" value="ECO:0007669"/>
    <property type="project" value="UniProtKB-SubCell"/>
</dbReference>
<feature type="transmembrane region" description="Helical" evidence="7">
    <location>
        <begin position="808"/>
        <end position="829"/>
    </location>
</feature>
<evidence type="ECO:0000313" key="9">
    <source>
        <dbReference type="EMBL" id="GLY88201.1"/>
    </source>
</evidence>
<dbReference type="InterPro" id="IPR003838">
    <property type="entry name" value="ABC3_permease_C"/>
</dbReference>
<keyword evidence="10" id="KW-1185">Reference proteome</keyword>
<accession>A0A9W6S6R1</accession>
<feature type="transmembrane region" description="Helical" evidence="7">
    <location>
        <begin position="488"/>
        <end position="507"/>
    </location>
</feature>
<sequence length="846" mass="85726">MIRLALTTLRFRAGASAAMLVAVLIGTALLVASGGLFETAIRLNADAQRLGGAPIVVTGPAGFKLPGQGSQRAAYAERSRVDPAVAARLAGTPGVAAAVPDVSFAAVPVVDERPAGDAVLAGHDWASASLTPYALRGGVEPSGPGQVVVDAATARRLSVRPGGRMRIAVAGVPETFTVTGVAVPARHVDAPAYFFSGADVQRFLPQGAHADAIGIRLRPGARVDDVAAAVSARLPSELKVRTGSDRGAAEFTGIDGARLPLILLAAIFGGMVLVVMALVVSATISLSVRQRRRELALLRASGATPRQVHRMVVAETMIVAVLAVVAGLALGRQAGDWIFAATTGQGAIPAALDFQSGILPPAAAALAALLSAGIAAGFAARPAARTRPIQAIAEAALPPVAVTPIRRLLAAVFAAGTVALAVTTIFMGPETASAVGGPAVLTGSIAVALIGPELLHVLTGRTADLVERAGGYLGALAAINLRARAGQFAAVLTPVTLGVAIALGNVYSATTTQHAAEDGYLHQFKADVVVTSSVGGVAPALVDRISRTDGVAAASALVTSHGWIEQPYDGKGTDPSTLFGVGSQDTAPVLTAPVASGTMRNFTGDVAALPEPTARRLHISVGRQIVMRLGDGARTPVRVVALLRDSSDYAGVVLPVGLLAAHTTAALPTHVLVRAARGHDASSVRKAVQTQVGAWPGVTVGDDGVLASTVEHGLDIQSWINYLIAFLAIAYAAIAAINTLAVAVLSRRRELAAQRLAGATRRQVRGMLLIESTVLAGISLVLGTVIAGFTVLPMAIASGSLLPSGPVGVFLGVTAAVFLIVVPVTVLAARTVLRPRAVDVIASGAA</sequence>
<feature type="domain" description="ABC3 transporter permease C-terminal" evidence="8">
    <location>
        <begin position="723"/>
        <end position="828"/>
    </location>
</feature>
<feature type="transmembrane region" description="Helical" evidence="7">
    <location>
        <begin position="719"/>
        <end position="745"/>
    </location>
</feature>
<gene>
    <name evidence="9" type="ORF">Airi02_061300</name>
</gene>
<evidence type="ECO:0000256" key="3">
    <source>
        <dbReference type="ARBA" id="ARBA00022692"/>
    </source>
</evidence>
<evidence type="ECO:0000256" key="2">
    <source>
        <dbReference type="ARBA" id="ARBA00022475"/>
    </source>
</evidence>
<dbReference type="AlphaFoldDB" id="A0A9W6S6R1"/>
<organism evidence="9 10">
    <name type="scientific">Actinoallomurus iriomotensis</name>
    <dbReference type="NCBI Taxonomy" id="478107"/>
    <lineage>
        <taxon>Bacteria</taxon>
        <taxon>Bacillati</taxon>
        <taxon>Actinomycetota</taxon>
        <taxon>Actinomycetes</taxon>
        <taxon>Streptosporangiales</taxon>
        <taxon>Thermomonosporaceae</taxon>
        <taxon>Actinoallomurus</taxon>
    </lineage>
</organism>
<evidence type="ECO:0000256" key="7">
    <source>
        <dbReference type="SAM" id="Phobius"/>
    </source>
</evidence>
<feature type="transmembrane region" description="Helical" evidence="7">
    <location>
        <begin position="358"/>
        <end position="380"/>
    </location>
</feature>